<keyword evidence="4" id="KW-0808">Transferase</keyword>
<protein>
    <recommendedName>
        <fullName evidence="2">Protein-L-isoaspartate O-methyltransferase</fullName>
    </recommendedName>
    <alternativeName>
        <fullName evidence="3">Protein L-isoaspartyl methyltransferase</fullName>
    </alternativeName>
</protein>
<proteinExistence type="inferred from homology"/>
<organism evidence="4 5">
    <name type="scientific">Sphingomonas jatrophae</name>
    <dbReference type="NCBI Taxonomy" id="1166337"/>
    <lineage>
        <taxon>Bacteria</taxon>
        <taxon>Pseudomonadati</taxon>
        <taxon>Pseudomonadota</taxon>
        <taxon>Alphaproteobacteria</taxon>
        <taxon>Sphingomonadales</taxon>
        <taxon>Sphingomonadaceae</taxon>
        <taxon>Sphingomonas</taxon>
    </lineage>
</organism>
<dbReference type="GO" id="GO:0032259">
    <property type="term" value="P:methylation"/>
    <property type="evidence" value="ECO:0007669"/>
    <property type="project" value="UniProtKB-KW"/>
</dbReference>
<keyword evidence="4" id="KW-0489">Methyltransferase</keyword>
<accession>A0A1I6JTA0</accession>
<evidence type="ECO:0000256" key="3">
    <source>
        <dbReference type="ARBA" id="ARBA00030757"/>
    </source>
</evidence>
<dbReference type="EMBL" id="FOZG01000001">
    <property type="protein sequence ID" value="SFR82187.1"/>
    <property type="molecule type" value="Genomic_DNA"/>
</dbReference>
<dbReference type="GO" id="GO:0005737">
    <property type="term" value="C:cytoplasm"/>
    <property type="evidence" value="ECO:0007669"/>
    <property type="project" value="TreeGrafter"/>
</dbReference>
<comment type="similarity">
    <text evidence="1">Belongs to the methyltransferase superfamily. L-isoaspartyl/D-aspartyl protein methyltransferase family.</text>
</comment>
<keyword evidence="5" id="KW-1185">Reference proteome</keyword>
<evidence type="ECO:0000256" key="1">
    <source>
        <dbReference type="ARBA" id="ARBA00005369"/>
    </source>
</evidence>
<dbReference type="Gene3D" id="3.40.50.150">
    <property type="entry name" value="Vaccinia Virus protein VP39"/>
    <property type="match status" value="1"/>
</dbReference>
<gene>
    <name evidence="4" type="ORF">SAMN05192580_0830</name>
</gene>
<sequence>MTETSFETLRRAMVASQLRPNAVNDPRVIAAMSVAPREAFVPEEWRRLAYSDRAIPLAPGRALMPAMMLGRLLTEARLQAEDRALVVGAGGGYSAAVLAQLVASVVALEEAGVAPAGVPAIDKVQRVEGPLTEGWAAGAPYDLILIDGAVEEVPHTLVAQLAEGGRIAVPLIRSGVVRLSVGVRGGEGIGYSSFADADVPALPGFARPRSFTF</sequence>
<evidence type="ECO:0000313" key="4">
    <source>
        <dbReference type="EMBL" id="SFR82187.1"/>
    </source>
</evidence>
<name>A0A1I6JTA0_9SPHN</name>
<dbReference type="AlphaFoldDB" id="A0A1I6JTA0"/>
<dbReference type="PANTHER" id="PTHR11579">
    <property type="entry name" value="PROTEIN-L-ISOASPARTATE O-METHYLTRANSFERASE"/>
    <property type="match status" value="1"/>
</dbReference>
<dbReference type="STRING" id="1166337.SAMN05192580_0830"/>
<dbReference type="SUPFAM" id="SSF53335">
    <property type="entry name" value="S-adenosyl-L-methionine-dependent methyltransferases"/>
    <property type="match status" value="1"/>
</dbReference>
<dbReference type="PANTHER" id="PTHR11579:SF18">
    <property type="entry name" value="PROTEIN-L-ISOASPARTATE O-METHYLTRANSFERASE"/>
    <property type="match status" value="1"/>
</dbReference>
<dbReference type="Pfam" id="PF01135">
    <property type="entry name" value="PCMT"/>
    <property type="match status" value="1"/>
</dbReference>
<dbReference type="GO" id="GO:0004719">
    <property type="term" value="F:protein-L-isoaspartate (D-aspartate) O-methyltransferase activity"/>
    <property type="evidence" value="ECO:0007669"/>
    <property type="project" value="InterPro"/>
</dbReference>
<reference evidence="4 5" key="1">
    <citation type="submission" date="2016-10" db="EMBL/GenBank/DDBJ databases">
        <authorList>
            <person name="de Groot N.N."/>
        </authorList>
    </citation>
    <scope>NUCLEOTIDE SEQUENCE [LARGE SCALE GENOMIC DNA]</scope>
    <source>
        <strain evidence="4 5">S5-249</strain>
    </source>
</reference>
<dbReference type="InterPro" id="IPR029063">
    <property type="entry name" value="SAM-dependent_MTases_sf"/>
</dbReference>
<dbReference type="InterPro" id="IPR000682">
    <property type="entry name" value="PCMT"/>
</dbReference>
<dbReference type="Proteomes" id="UP000198824">
    <property type="component" value="Unassembled WGS sequence"/>
</dbReference>
<evidence type="ECO:0000256" key="2">
    <source>
        <dbReference type="ARBA" id="ARBA00013346"/>
    </source>
</evidence>
<dbReference type="RefSeq" id="WP_242653308.1">
    <property type="nucleotide sequence ID" value="NZ_FOZG01000001.1"/>
</dbReference>
<evidence type="ECO:0000313" key="5">
    <source>
        <dbReference type="Proteomes" id="UP000198824"/>
    </source>
</evidence>